<keyword evidence="2" id="KW-1185">Reference proteome</keyword>
<comment type="caution">
    <text evidence="1">The sequence shown here is derived from an EMBL/GenBank/DDBJ whole genome shotgun (WGS) entry which is preliminary data.</text>
</comment>
<protein>
    <submittedName>
        <fullName evidence="1">Uncharacterized protein</fullName>
    </submittedName>
</protein>
<dbReference type="EMBL" id="JARBWL010000002">
    <property type="protein sequence ID" value="MDI2594979.1"/>
    <property type="molecule type" value="Genomic_DNA"/>
</dbReference>
<accession>A0ABT6QVR8</accession>
<dbReference type="Proteomes" id="UP001159100">
    <property type="component" value="Unassembled WGS sequence"/>
</dbReference>
<reference evidence="1 2" key="1">
    <citation type="submission" date="2023-02" db="EMBL/GenBank/DDBJ databases">
        <title>Pseudomonas chrutzelriedensis sp. nov., a potently antifungal strain isolated from moss.</title>
        <authorList>
            <person name="Schnyder A."/>
            <person name="Kalawong R."/>
            <person name="Eberl L."/>
            <person name="Agnoli K."/>
        </authorList>
    </citation>
    <scope>NUCLEOTIDE SEQUENCE [LARGE SCALE GENOMIC DNA]</scope>
    <source>
        <strain evidence="1 2">681</strain>
    </source>
</reference>
<organism evidence="1 2">
    <name type="scientific">Pseudomonas fungipugnans</name>
    <dbReference type="NCBI Taxonomy" id="3024217"/>
    <lineage>
        <taxon>Bacteria</taxon>
        <taxon>Pseudomonadati</taxon>
        <taxon>Pseudomonadota</taxon>
        <taxon>Gammaproteobacteria</taxon>
        <taxon>Pseudomonadales</taxon>
        <taxon>Pseudomonadaceae</taxon>
        <taxon>Pseudomonas</taxon>
    </lineage>
</organism>
<name>A0ABT6QVR8_9PSED</name>
<dbReference type="RefSeq" id="WP_282317085.1">
    <property type="nucleotide sequence ID" value="NZ_JARBWL010000002.1"/>
</dbReference>
<evidence type="ECO:0000313" key="2">
    <source>
        <dbReference type="Proteomes" id="UP001159100"/>
    </source>
</evidence>
<sequence>MSNVQSFWSHEASNILCVRAFEFDRVTAERDALQLLLNERDEQLGSTSQAARDIGSERQRQVNIEGWTQVHDDGQKSGGMTTAAGCYLLFSDDYPNAGQPPPMWPWAPNWWKPKDYRRDLVRAGALILAEIDRFDRSALATPPQ</sequence>
<proteinExistence type="predicted"/>
<evidence type="ECO:0000313" key="1">
    <source>
        <dbReference type="EMBL" id="MDI2594979.1"/>
    </source>
</evidence>
<gene>
    <name evidence="1" type="ORF">POF45_26665</name>
</gene>